<dbReference type="EMBL" id="LGTL01000022">
    <property type="protein sequence ID" value="KPA75896.1"/>
    <property type="molecule type" value="Genomic_DNA"/>
</dbReference>
<gene>
    <name evidence="3" type="ORF">ABB37_08074</name>
</gene>
<dbReference type="Gene3D" id="2.20.110.10">
    <property type="entry name" value="Histone H3 K4-specific methyltransferase SET7/9 N-terminal domain"/>
    <property type="match status" value="2"/>
</dbReference>
<dbReference type="RefSeq" id="XP_015654336.1">
    <property type="nucleotide sequence ID" value="XM_015806941.1"/>
</dbReference>
<dbReference type="Proteomes" id="UP000037923">
    <property type="component" value="Unassembled WGS sequence"/>
</dbReference>
<organism evidence="3 4">
    <name type="scientific">Leptomonas pyrrhocoris</name>
    <name type="common">Firebug parasite</name>
    <dbReference type="NCBI Taxonomy" id="157538"/>
    <lineage>
        <taxon>Eukaryota</taxon>
        <taxon>Discoba</taxon>
        <taxon>Euglenozoa</taxon>
        <taxon>Kinetoplastea</taxon>
        <taxon>Metakinetoplastina</taxon>
        <taxon>Trypanosomatida</taxon>
        <taxon>Trypanosomatidae</taxon>
        <taxon>Leishmaniinae</taxon>
        <taxon>Leptomonas</taxon>
    </lineage>
</organism>
<keyword evidence="1" id="KW-0677">Repeat</keyword>
<evidence type="ECO:0008006" key="5">
    <source>
        <dbReference type="Google" id="ProtNLM"/>
    </source>
</evidence>
<dbReference type="OMA" id="WVEDEMH"/>
<accession>A0A0M9FTY1</accession>
<evidence type="ECO:0000313" key="3">
    <source>
        <dbReference type="EMBL" id="KPA75897.1"/>
    </source>
</evidence>
<dbReference type="EMBL" id="LGTL01000022">
    <property type="protein sequence ID" value="KPA75897.1"/>
    <property type="molecule type" value="Genomic_DNA"/>
</dbReference>
<dbReference type="OrthoDB" id="437960at2759"/>
<name>A0A0M9FTY1_LEPPY</name>
<dbReference type="AlphaFoldDB" id="A0A0M9FTY1"/>
<keyword evidence="4" id="KW-1185">Reference proteome</keyword>
<dbReference type="InterPro" id="IPR003409">
    <property type="entry name" value="MORN"/>
</dbReference>
<dbReference type="SUPFAM" id="SSF82185">
    <property type="entry name" value="Histone H3 K4-specific methyltransferase SET7/9 N-terminal domain"/>
    <property type="match status" value="1"/>
</dbReference>
<dbReference type="PANTHER" id="PTHR46917">
    <property type="entry name" value="MORN REPEAT-CONTAINING PROTEIN 2"/>
    <property type="match status" value="1"/>
</dbReference>
<evidence type="ECO:0000313" key="4">
    <source>
        <dbReference type="Proteomes" id="UP000037923"/>
    </source>
</evidence>
<dbReference type="EMBL" id="LGTL01000022">
    <property type="protein sequence ID" value="KPA75895.1"/>
    <property type="molecule type" value="Genomic_DNA"/>
</dbReference>
<protein>
    <recommendedName>
        <fullName evidence="5">MORN repeat-containing protein 5</fullName>
    </recommendedName>
</protein>
<dbReference type="RefSeq" id="XP_015654334.1">
    <property type="nucleotide sequence ID" value="XM_015806939.1"/>
</dbReference>
<dbReference type="InterPro" id="IPR052849">
    <property type="entry name" value="MORN_repeat_protein"/>
</dbReference>
<dbReference type="RefSeq" id="XP_015654335.1">
    <property type="nucleotide sequence ID" value="XM_015806940.1"/>
</dbReference>
<dbReference type="VEuPathDB" id="TriTrypDB:LpyrH10_22_0340"/>
<dbReference type="Pfam" id="PF02493">
    <property type="entry name" value="MORN"/>
    <property type="match status" value="4"/>
</dbReference>
<reference evidence="3 4" key="1">
    <citation type="submission" date="2015-07" db="EMBL/GenBank/DDBJ databases">
        <title>High-quality genome of monoxenous trypanosomatid Leptomonas pyrrhocoris.</title>
        <authorList>
            <person name="Flegontov P."/>
            <person name="Butenko A."/>
            <person name="Firsov S."/>
            <person name="Vlcek C."/>
            <person name="Logacheva M.D."/>
            <person name="Field M."/>
            <person name="Filatov D."/>
            <person name="Flegontova O."/>
            <person name="Gerasimov E."/>
            <person name="Jackson A.P."/>
            <person name="Kelly S."/>
            <person name="Opperdoes F."/>
            <person name="O'Reilly A."/>
            <person name="Votypka J."/>
            <person name="Yurchenko V."/>
            <person name="Lukes J."/>
        </authorList>
    </citation>
    <scope>NUCLEOTIDE SEQUENCE [LARGE SCALE GENOMIC DNA]</scope>
    <source>
        <strain evidence="3">H10</strain>
    </source>
</reference>
<dbReference type="SMART" id="SM00698">
    <property type="entry name" value="MORN"/>
    <property type="match status" value="3"/>
</dbReference>
<proteinExistence type="predicted"/>
<sequence length="242" mass="25188">MPVAKKEVKPEEPLFVDEMGSYVHEAEQAKYKGGVRRYTQADGGGSPPNPRSNSPSSSLKAAGGSPSSMLSGTLRNGSAAAAALSGSQSTAAPGSNSVAAGAGGPLLYRHGRGTYTCPYFIYEGDWEEDEMHGMGQLTFAASGNTYTGAFSHGCFSGQGVYRWRDGSVYEGQWRANRMHGAGVYTDAQGHIWKGKYFSGTGPGLVRLYPTLERVDGVAAVEATAAVTTAGGATDGRVVSISV</sequence>
<evidence type="ECO:0000256" key="1">
    <source>
        <dbReference type="ARBA" id="ARBA00022737"/>
    </source>
</evidence>
<dbReference type="FunFam" id="2.20.110.10:FF:000025">
    <property type="entry name" value="MORN repeat, putative"/>
    <property type="match status" value="1"/>
</dbReference>
<evidence type="ECO:0000256" key="2">
    <source>
        <dbReference type="SAM" id="MobiDB-lite"/>
    </source>
</evidence>
<feature type="region of interest" description="Disordered" evidence="2">
    <location>
        <begin position="31"/>
        <end position="72"/>
    </location>
</feature>
<dbReference type="GeneID" id="26908359"/>
<comment type="caution">
    <text evidence="3">The sequence shown here is derived from an EMBL/GenBank/DDBJ whole genome shotgun (WGS) entry which is preliminary data.</text>
</comment>
<dbReference type="PANTHER" id="PTHR46917:SF1">
    <property type="entry name" value="MORN REPEAT-CONTAINING PROTEIN 2"/>
    <property type="match status" value="1"/>
</dbReference>